<dbReference type="AlphaFoldDB" id="X1LTT6"/>
<dbReference type="EMBL" id="BARV01011270">
    <property type="protein sequence ID" value="GAI05830.1"/>
    <property type="molecule type" value="Genomic_DNA"/>
</dbReference>
<gene>
    <name evidence="1" type="ORF">S06H3_21452</name>
</gene>
<evidence type="ECO:0000313" key="1">
    <source>
        <dbReference type="EMBL" id="GAI05830.1"/>
    </source>
</evidence>
<comment type="caution">
    <text evidence="1">The sequence shown here is derived from an EMBL/GenBank/DDBJ whole genome shotgun (WGS) entry which is preliminary data.</text>
</comment>
<proteinExistence type="predicted"/>
<organism evidence="1">
    <name type="scientific">marine sediment metagenome</name>
    <dbReference type="NCBI Taxonomy" id="412755"/>
    <lineage>
        <taxon>unclassified sequences</taxon>
        <taxon>metagenomes</taxon>
        <taxon>ecological metagenomes</taxon>
    </lineage>
</organism>
<sequence length="89" mass="10207">MPYLDVGEFYSEFGSFDVSITVPKNYVVAATGNLMNEDELLWLEQKVEQTKHIEGFDEENTEFPVSDTATKTLRFVESNIHDFAIFSFS</sequence>
<name>X1LTT6_9ZZZZ</name>
<reference evidence="1" key="1">
    <citation type="journal article" date="2014" name="Front. Microbiol.">
        <title>High frequency of phylogenetically diverse reductive dehalogenase-homologous genes in deep subseafloor sedimentary metagenomes.</title>
        <authorList>
            <person name="Kawai M."/>
            <person name="Futagami T."/>
            <person name="Toyoda A."/>
            <person name="Takaki Y."/>
            <person name="Nishi S."/>
            <person name="Hori S."/>
            <person name="Arai W."/>
            <person name="Tsubouchi T."/>
            <person name="Morono Y."/>
            <person name="Uchiyama I."/>
            <person name="Ito T."/>
            <person name="Fujiyama A."/>
            <person name="Inagaki F."/>
            <person name="Takami H."/>
        </authorList>
    </citation>
    <scope>NUCLEOTIDE SEQUENCE</scope>
    <source>
        <strain evidence="1">Expedition CK06-06</strain>
    </source>
</reference>
<protein>
    <submittedName>
        <fullName evidence="1">Uncharacterized protein</fullName>
    </submittedName>
</protein>
<accession>X1LTT6</accession>